<keyword evidence="3" id="KW-0418">Kinase</keyword>
<dbReference type="OrthoDB" id="2375606at2"/>
<evidence type="ECO:0000259" key="5">
    <source>
        <dbReference type="Pfam" id="PF14689"/>
    </source>
</evidence>
<dbReference type="SUPFAM" id="SSF55890">
    <property type="entry name" value="Sporulation response regulatory protein Spo0B"/>
    <property type="match status" value="1"/>
</dbReference>
<evidence type="ECO:0000256" key="1">
    <source>
        <dbReference type="ARBA" id="ARBA00022553"/>
    </source>
</evidence>
<dbReference type="AlphaFoldDB" id="A0A168QQG6"/>
<evidence type="ECO:0000256" key="4">
    <source>
        <dbReference type="SAM" id="Phobius"/>
    </source>
</evidence>
<feature type="domain" description="SpoOB alpha-helical" evidence="5">
    <location>
        <begin position="66"/>
        <end position="118"/>
    </location>
</feature>
<sequence length="246" mass="28515">MKSWKKLGALAIISTWIPLSLVIWYPALIWYIMLTLWVATVLWIAISSIHRQSEREQRLVIQSIEQTAIDTLNHHRHDWMNDLQILYGYIQLGKHDKTIDCVGRIKERIYLEGKISKLGIPSLVFYLQSFRTIGSNVELEVNIADDLHLSRRMKQDDIENWVSAIVESVRAYQYGELSSWGETRKLNLSFYEEDGDIVAFFEGEGSHVDPEVLQQQIHNVVRSHKVKAEQVYASQGSFQLRVPCDT</sequence>
<evidence type="ECO:0000256" key="3">
    <source>
        <dbReference type="ARBA" id="ARBA00022777"/>
    </source>
</evidence>
<evidence type="ECO:0000256" key="2">
    <source>
        <dbReference type="ARBA" id="ARBA00022679"/>
    </source>
</evidence>
<keyword evidence="1" id="KW-0597">Phosphoprotein</keyword>
<evidence type="ECO:0000313" key="6">
    <source>
        <dbReference type="EMBL" id="OAB48072.1"/>
    </source>
</evidence>
<dbReference type="Pfam" id="PF14689">
    <property type="entry name" value="SPOB_a"/>
    <property type="match status" value="1"/>
</dbReference>
<dbReference type="Gene3D" id="1.10.287.130">
    <property type="match status" value="1"/>
</dbReference>
<dbReference type="GO" id="GO:0000155">
    <property type="term" value="F:phosphorelay sensor kinase activity"/>
    <property type="evidence" value="ECO:0007669"/>
    <property type="project" value="InterPro"/>
</dbReference>
<dbReference type="EMBL" id="LVJI01000001">
    <property type="protein sequence ID" value="OAB48072.1"/>
    <property type="molecule type" value="Genomic_DNA"/>
</dbReference>
<dbReference type="Proteomes" id="UP000077355">
    <property type="component" value="Unassembled WGS sequence"/>
</dbReference>
<keyword evidence="4" id="KW-0812">Transmembrane</keyword>
<keyword evidence="7" id="KW-1185">Reference proteome</keyword>
<feature type="transmembrane region" description="Helical" evidence="4">
    <location>
        <begin position="7"/>
        <end position="25"/>
    </location>
</feature>
<keyword evidence="4" id="KW-1133">Transmembrane helix</keyword>
<dbReference type="RefSeq" id="WP_068645724.1">
    <property type="nucleotide sequence ID" value="NZ_CP043611.1"/>
</dbReference>
<keyword evidence="2" id="KW-0808">Transferase</keyword>
<feature type="transmembrane region" description="Helical" evidence="4">
    <location>
        <begin position="31"/>
        <end position="49"/>
    </location>
</feature>
<dbReference type="InterPro" id="IPR016120">
    <property type="entry name" value="Sig_transdc_His_kin_SpoOB"/>
</dbReference>
<gene>
    <name evidence="6" type="ORF">PBAT_00035</name>
</gene>
<dbReference type="InterPro" id="IPR039506">
    <property type="entry name" value="SPOB_a"/>
</dbReference>
<accession>A0A168QQG6</accession>
<reference evidence="6 7" key="1">
    <citation type="submission" date="2016-03" db="EMBL/GenBank/DDBJ databases">
        <title>Draft genome sequence of Paenibacillus antarcticus CECT 5836.</title>
        <authorList>
            <person name="Shin S.-K."/>
            <person name="Yi H."/>
        </authorList>
    </citation>
    <scope>NUCLEOTIDE SEQUENCE [LARGE SCALE GENOMIC DNA]</scope>
    <source>
        <strain evidence="6 7">CECT 5836</strain>
    </source>
</reference>
<comment type="caution">
    <text evidence="6">The sequence shown here is derived from an EMBL/GenBank/DDBJ whole genome shotgun (WGS) entry which is preliminary data.</text>
</comment>
<proteinExistence type="predicted"/>
<keyword evidence="4" id="KW-0472">Membrane</keyword>
<evidence type="ECO:0000313" key="7">
    <source>
        <dbReference type="Proteomes" id="UP000077355"/>
    </source>
</evidence>
<protein>
    <recommendedName>
        <fullName evidence="5">SpoOB alpha-helical domain-containing protein</fullName>
    </recommendedName>
</protein>
<name>A0A168QQG6_9BACL</name>
<organism evidence="6 7">
    <name type="scientific">Paenibacillus antarcticus</name>
    <dbReference type="NCBI Taxonomy" id="253703"/>
    <lineage>
        <taxon>Bacteria</taxon>
        <taxon>Bacillati</taxon>
        <taxon>Bacillota</taxon>
        <taxon>Bacilli</taxon>
        <taxon>Bacillales</taxon>
        <taxon>Paenibacillaceae</taxon>
        <taxon>Paenibacillus</taxon>
    </lineage>
</organism>